<comment type="caution">
    <text evidence="14">The sequence shown here is derived from an EMBL/GenBank/DDBJ whole genome shotgun (WGS) entry which is preliminary data.</text>
</comment>
<dbReference type="PANTHER" id="PTHR32361:SF23">
    <property type="entry name" value="FERRIC-CHELATE REDUCTASE"/>
    <property type="match status" value="1"/>
</dbReference>
<dbReference type="InterPro" id="IPR036873">
    <property type="entry name" value="Rhodanese-like_dom_sf"/>
</dbReference>
<dbReference type="OrthoDB" id="10259545at2759"/>
<evidence type="ECO:0000256" key="9">
    <source>
        <dbReference type="ARBA" id="ARBA00023136"/>
    </source>
</evidence>
<dbReference type="AlphaFoldDB" id="A0A5M9MZL4"/>
<dbReference type="SMART" id="SM00450">
    <property type="entry name" value="RHOD"/>
    <property type="match status" value="1"/>
</dbReference>
<dbReference type="GeneID" id="54325492"/>
<dbReference type="GO" id="GO:0006879">
    <property type="term" value="P:intracellular iron ion homeostasis"/>
    <property type="evidence" value="ECO:0007669"/>
    <property type="project" value="TreeGrafter"/>
</dbReference>
<feature type="transmembrane region" description="Helical" evidence="11">
    <location>
        <begin position="748"/>
        <end position="769"/>
    </location>
</feature>
<dbReference type="RefSeq" id="XP_033429470.1">
    <property type="nucleotide sequence ID" value="XM_033567475.1"/>
</dbReference>
<feature type="domain" description="Rhodanese" evidence="12">
    <location>
        <begin position="382"/>
        <end position="494"/>
    </location>
</feature>
<dbReference type="InterPro" id="IPR001763">
    <property type="entry name" value="Rhodanese-like_dom"/>
</dbReference>
<dbReference type="GO" id="GO:0006826">
    <property type="term" value="P:iron ion transport"/>
    <property type="evidence" value="ECO:0007669"/>
    <property type="project" value="TreeGrafter"/>
</dbReference>
<keyword evidence="10" id="KW-0175">Coiled coil</keyword>
<dbReference type="InterPro" id="IPR017927">
    <property type="entry name" value="FAD-bd_FR_type"/>
</dbReference>
<feature type="transmembrane region" description="Helical" evidence="11">
    <location>
        <begin position="657"/>
        <end position="676"/>
    </location>
</feature>
<evidence type="ECO:0000313" key="15">
    <source>
        <dbReference type="Proteomes" id="UP000324241"/>
    </source>
</evidence>
<dbReference type="GO" id="GO:0005886">
    <property type="term" value="C:plasma membrane"/>
    <property type="evidence" value="ECO:0007669"/>
    <property type="project" value="TreeGrafter"/>
</dbReference>
<comment type="subcellular location">
    <subcellularLocation>
        <location evidence="1">Membrane</location>
        <topology evidence="1">Multi-pass membrane protein</topology>
    </subcellularLocation>
</comment>
<dbReference type="InterPro" id="IPR039261">
    <property type="entry name" value="FNR_nucleotide-bd"/>
</dbReference>
<evidence type="ECO:0000313" key="14">
    <source>
        <dbReference type="EMBL" id="KAA8650109.1"/>
    </source>
</evidence>
<protein>
    <recommendedName>
        <fullName evidence="16">FAD-binding FR-type domain-containing protein</fullName>
    </recommendedName>
</protein>
<dbReference type="FunFam" id="3.40.50.1100:FF:000058">
    <property type="entry name" value="Cysteine synthase B, putative"/>
    <property type="match status" value="1"/>
</dbReference>
<dbReference type="InterPro" id="IPR036052">
    <property type="entry name" value="TrpB-like_PALP_sf"/>
</dbReference>
<dbReference type="Gene3D" id="3.40.250.10">
    <property type="entry name" value="Rhodanese-like domain"/>
    <property type="match status" value="1"/>
</dbReference>
<dbReference type="Pfam" id="PF00581">
    <property type="entry name" value="Rhodanese"/>
    <property type="match status" value="1"/>
</dbReference>
<dbReference type="GO" id="GO:0000293">
    <property type="term" value="F:ferric-chelate reductase activity"/>
    <property type="evidence" value="ECO:0007669"/>
    <property type="project" value="UniProtKB-ARBA"/>
</dbReference>
<dbReference type="InterPro" id="IPR013121">
    <property type="entry name" value="Fe_red_NAD-bd_6"/>
</dbReference>
<dbReference type="VEuPathDB" id="FungiDB:EYZ11_001321"/>
<evidence type="ECO:0000256" key="6">
    <source>
        <dbReference type="ARBA" id="ARBA00022989"/>
    </source>
</evidence>
<dbReference type="Pfam" id="PF00291">
    <property type="entry name" value="PALP"/>
    <property type="match status" value="1"/>
</dbReference>
<evidence type="ECO:0000256" key="8">
    <source>
        <dbReference type="ARBA" id="ARBA00023065"/>
    </source>
</evidence>
<keyword evidence="6 11" id="KW-1133">Transmembrane helix</keyword>
<dbReference type="GO" id="GO:0015677">
    <property type="term" value="P:copper ion import"/>
    <property type="evidence" value="ECO:0007669"/>
    <property type="project" value="TreeGrafter"/>
</dbReference>
<dbReference type="InterPro" id="IPR013130">
    <property type="entry name" value="Fe3_Rdtase_TM_dom"/>
</dbReference>
<evidence type="ECO:0000256" key="10">
    <source>
        <dbReference type="SAM" id="Coils"/>
    </source>
</evidence>
<evidence type="ECO:0000256" key="4">
    <source>
        <dbReference type="ARBA" id="ARBA00022692"/>
    </source>
</evidence>
<keyword evidence="5" id="KW-0249">Electron transport</keyword>
<comment type="similarity">
    <text evidence="2">Belongs to the ferric reductase (FRE) family.</text>
</comment>
<proteinExistence type="inferred from homology"/>
<accession>A0A5M9MZL4</accession>
<name>A0A5M9MZL4_9EURO</name>
<keyword evidence="7" id="KW-0560">Oxidoreductase</keyword>
<dbReference type="SFLD" id="SFLDS00052">
    <property type="entry name" value="Ferric_Reductase_Domain"/>
    <property type="match status" value="1"/>
</dbReference>
<feature type="domain" description="FAD-binding FR-type" evidence="13">
    <location>
        <begin position="761"/>
        <end position="879"/>
    </location>
</feature>
<dbReference type="Pfam" id="PF08030">
    <property type="entry name" value="NAD_binding_6"/>
    <property type="match status" value="1"/>
</dbReference>
<evidence type="ECO:0000256" key="7">
    <source>
        <dbReference type="ARBA" id="ARBA00023002"/>
    </source>
</evidence>
<dbReference type="VEuPathDB" id="FungiDB:EYZ11_001314"/>
<dbReference type="SUPFAM" id="SSF53686">
    <property type="entry name" value="Tryptophan synthase beta subunit-like PLP-dependent enzymes"/>
    <property type="match status" value="1"/>
</dbReference>
<keyword evidence="3" id="KW-0813">Transport</keyword>
<dbReference type="SFLD" id="SFLDG01168">
    <property type="entry name" value="Ferric_reductase_subgroup_(FRE"/>
    <property type="match status" value="1"/>
</dbReference>
<dbReference type="CDD" id="cd00158">
    <property type="entry name" value="RHOD"/>
    <property type="match status" value="1"/>
</dbReference>
<dbReference type="Pfam" id="PF08022">
    <property type="entry name" value="FAD_binding_8"/>
    <property type="match status" value="1"/>
</dbReference>
<evidence type="ECO:0008006" key="16">
    <source>
        <dbReference type="Google" id="ProtNLM"/>
    </source>
</evidence>
<dbReference type="Proteomes" id="UP000324241">
    <property type="component" value="Unassembled WGS sequence"/>
</dbReference>
<dbReference type="PANTHER" id="PTHR32361">
    <property type="entry name" value="FERRIC/CUPRIC REDUCTASE TRANSMEMBRANE COMPONENT"/>
    <property type="match status" value="1"/>
</dbReference>
<feature type="transmembrane region" description="Helical" evidence="11">
    <location>
        <begin position="518"/>
        <end position="539"/>
    </location>
</feature>
<dbReference type="InterPro" id="IPR013112">
    <property type="entry name" value="FAD-bd_8"/>
</dbReference>
<evidence type="ECO:0000259" key="12">
    <source>
        <dbReference type="PROSITE" id="PS50206"/>
    </source>
</evidence>
<dbReference type="InterPro" id="IPR051410">
    <property type="entry name" value="Ferric/Cupric_Reductase"/>
</dbReference>
<sequence length="1057" mass="117610">MPPERNVYRGADSLKQYFDPDCQPPLPLVELPEYLNPYYQDGVHIYAKMMTMHPANNVKAMPAMNMLEKHMVAGQTKTIIEYSSGSTVISMSMIARAMHGVQDVRAFLSNKTSEAKLRLMQFFGLQITLFGGPSQPEPFDERGGIQNARHQGQQSTAVLNPNQYENDDNWGAHVRWTGPQIFAQLPEITVLCAGMGTSGTMTGLGTYFQQVKPSVLRLGVCTAPGDRVPGPRSLALLKPVEFPWRAAVDSIEEVNSHDSYTRSLELCRAGLVCGPSSGFNLQGLFQMLEKRRTAGTLAELAGADGLVHCVFLCCDLPYQYIGEYFEKLGKEEFPAIQNEHLTQVDVYRYDESWERSPVVLFTHFYEMPKAWSGPSLLGRITLRAQCSVLDLRTATDFGSWHLPGSVNVTLQSLDAHTPKPFSDPRVLEAQWRELEGLFTPTTVKTLQGRHVLVVCYHGDTARVATSVLRAKGIAADSLRGGYQALQDHGIWGDTETPSCQVERQYPIVATKYEADHVYALNTVYFLIAFIAFFTLRHLLSYPPLQRHKRNNPIQRAISTVRSISYRSLQPGTPSLGVLLVLGVGFLFFLLLTLVPQPYYWPRNASYGNSPPIATRTGWMALALLPFVLALSTKANLVSALTGISHDRLQVFHHWTSYAMFVLALVHTFPFIIFHIRKGDMVHQWRSSVTYWTGVVALIFQTYLTVMSLPAFRRRYYEFFKATHLLAALVFVLFFFLHCDFRLSSWDYFIATGALYLFSLAVAGIRTTLIHGRHRAQIDRLPCGLLRITIPTVVVSWTPGQHIFLRFCTPQLGLHCLTAHPFTISSLTHDPVVTGTPAQMIFYLKPQTGITARLDRLAQQSPGFHTTVLLEGPYGGIPDTTGSSFDTVLVIAGGSGGGFALSVVSDICRRNAPENINIQIVYTSRSTDMARWFRDEIAEIDGQSVGQVRIHDTSLFSTSSISVSGMHGDNVVELEKNLRENQNQIQSEVKAEAEAEAESIQRGRPDLHAVVTQTATTATARLAVYACGPASMLHDVRNAAAAAQGKAELYLHTEAFSW</sequence>
<dbReference type="PROSITE" id="PS51384">
    <property type="entry name" value="FAD_FR"/>
    <property type="match status" value="1"/>
</dbReference>
<dbReference type="PROSITE" id="PS50206">
    <property type="entry name" value="RHODANESE_3"/>
    <property type="match status" value="1"/>
</dbReference>
<reference evidence="14 15" key="1">
    <citation type="submission" date="2019-08" db="EMBL/GenBank/DDBJ databases">
        <title>The genome sequence of a newly discovered highly antifungal drug resistant Aspergillus species, Aspergillus tanneri NIH 1004.</title>
        <authorList>
            <person name="Mounaud S."/>
            <person name="Singh I."/>
            <person name="Joardar V."/>
            <person name="Pakala S."/>
            <person name="Pakala S."/>
            <person name="Venepally P."/>
            <person name="Chung J.K."/>
            <person name="Losada L."/>
            <person name="Nierman W.C."/>
        </authorList>
    </citation>
    <scope>NUCLEOTIDE SEQUENCE [LARGE SCALE GENOMIC DNA]</scope>
    <source>
        <strain evidence="14 15">NIH1004</strain>
    </source>
</reference>
<dbReference type="Pfam" id="PF01794">
    <property type="entry name" value="Ferric_reduct"/>
    <property type="match status" value="1"/>
</dbReference>
<evidence type="ECO:0000256" key="3">
    <source>
        <dbReference type="ARBA" id="ARBA00022448"/>
    </source>
</evidence>
<dbReference type="SUPFAM" id="SSF52821">
    <property type="entry name" value="Rhodanese/Cell cycle control phosphatase"/>
    <property type="match status" value="1"/>
</dbReference>
<feature type="transmembrane region" description="Helical" evidence="11">
    <location>
        <begin position="718"/>
        <end position="736"/>
    </location>
</feature>
<keyword evidence="4 11" id="KW-0812">Transmembrane</keyword>
<evidence type="ECO:0000256" key="1">
    <source>
        <dbReference type="ARBA" id="ARBA00004141"/>
    </source>
</evidence>
<evidence type="ECO:0000256" key="5">
    <source>
        <dbReference type="ARBA" id="ARBA00022982"/>
    </source>
</evidence>
<dbReference type="CDD" id="cd06186">
    <property type="entry name" value="NOX_Duox_like_FAD_NADP"/>
    <property type="match status" value="1"/>
</dbReference>
<evidence type="ECO:0000259" key="13">
    <source>
        <dbReference type="PROSITE" id="PS51384"/>
    </source>
</evidence>
<dbReference type="SUPFAM" id="SSF52343">
    <property type="entry name" value="Ferredoxin reductase-like, C-terminal NADP-linked domain"/>
    <property type="match status" value="1"/>
</dbReference>
<dbReference type="Gene3D" id="3.40.50.80">
    <property type="entry name" value="Nucleotide-binding domain of ferredoxin-NADP reductase (FNR) module"/>
    <property type="match status" value="1"/>
</dbReference>
<feature type="coiled-coil region" evidence="10">
    <location>
        <begin position="970"/>
        <end position="997"/>
    </location>
</feature>
<evidence type="ECO:0000256" key="2">
    <source>
        <dbReference type="ARBA" id="ARBA00006278"/>
    </source>
</evidence>
<feature type="transmembrane region" description="Helical" evidence="11">
    <location>
        <begin position="618"/>
        <end position="636"/>
    </location>
</feature>
<dbReference type="InterPro" id="IPR001926">
    <property type="entry name" value="TrpB-like_PALP"/>
</dbReference>
<gene>
    <name evidence="14" type="ORF">ATNIH1004_002790</name>
</gene>
<dbReference type="Gene3D" id="3.40.50.1100">
    <property type="match status" value="2"/>
</dbReference>
<evidence type="ECO:0000256" key="11">
    <source>
        <dbReference type="SAM" id="Phobius"/>
    </source>
</evidence>
<keyword evidence="9 11" id="KW-0472">Membrane</keyword>
<organism evidence="14 15">
    <name type="scientific">Aspergillus tanneri</name>
    <dbReference type="NCBI Taxonomy" id="1220188"/>
    <lineage>
        <taxon>Eukaryota</taxon>
        <taxon>Fungi</taxon>
        <taxon>Dikarya</taxon>
        <taxon>Ascomycota</taxon>
        <taxon>Pezizomycotina</taxon>
        <taxon>Eurotiomycetes</taxon>
        <taxon>Eurotiomycetidae</taxon>
        <taxon>Eurotiales</taxon>
        <taxon>Aspergillaceae</taxon>
        <taxon>Aspergillus</taxon>
        <taxon>Aspergillus subgen. Circumdati</taxon>
    </lineage>
</organism>
<keyword evidence="8" id="KW-0406">Ion transport</keyword>
<feature type="transmembrane region" description="Helical" evidence="11">
    <location>
        <begin position="575"/>
        <end position="598"/>
    </location>
</feature>
<feature type="transmembrane region" description="Helical" evidence="11">
    <location>
        <begin position="688"/>
        <end position="711"/>
    </location>
</feature>
<dbReference type="EMBL" id="QUQM01000001">
    <property type="protein sequence ID" value="KAA8650109.1"/>
    <property type="molecule type" value="Genomic_DNA"/>
</dbReference>